<reference evidence="6 7" key="1">
    <citation type="submission" date="2024-06" db="EMBL/GenBank/DDBJ databases">
        <title>Pontibacter populi HYL7-15.</title>
        <authorList>
            <person name="Kim M.K."/>
        </authorList>
    </citation>
    <scope>NUCLEOTIDE SEQUENCE [LARGE SCALE GENOMIC DNA]</scope>
    <source>
        <strain evidence="6 7">HYL7-15</strain>
    </source>
</reference>
<evidence type="ECO:0000256" key="1">
    <source>
        <dbReference type="ARBA" id="ARBA00005417"/>
    </source>
</evidence>
<evidence type="ECO:0000256" key="2">
    <source>
        <dbReference type="ARBA" id="ARBA00022448"/>
    </source>
</evidence>
<evidence type="ECO:0000313" key="6">
    <source>
        <dbReference type="EMBL" id="MER2998302.1"/>
    </source>
</evidence>
<dbReference type="RefSeq" id="WP_350412752.1">
    <property type="nucleotide sequence ID" value="NZ_JBEOKT010000010.1"/>
</dbReference>
<dbReference type="Proteomes" id="UP001476807">
    <property type="component" value="Unassembled WGS sequence"/>
</dbReference>
<name>A0ABV1RV76_9BACT</name>
<dbReference type="PANTHER" id="PTHR46743:SF2">
    <property type="entry name" value="TEICHOIC ACIDS EXPORT ATP-BINDING PROTEIN TAGH"/>
    <property type="match status" value="1"/>
</dbReference>
<keyword evidence="4 6" id="KW-0067">ATP-binding</keyword>
<dbReference type="InterPro" id="IPR027417">
    <property type="entry name" value="P-loop_NTPase"/>
</dbReference>
<dbReference type="CDD" id="cd03220">
    <property type="entry name" value="ABC_KpsT_Wzt"/>
    <property type="match status" value="1"/>
</dbReference>
<gene>
    <name evidence="6" type="ORF">ABS362_12160</name>
</gene>
<keyword evidence="2" id="KW-0813">Transport</keyword>
<protein>
    <submittedName>
        <fullName evidence="6">Polysaccharide ABC transporter ATP-binding protein</fullName>
    </submittedName>
</protein>
<dbReference type="InterPro" id="IPR003593">
    <property type="entry name" value="AAA+_ATPase"/>
</dbReference>
<dbReference type="InterPro" id="IPR015860">
    <property type="entry name" value="ABC_transpr_TagH-like"/>
</dbReference>
<dbReference type="Gene3D" id="3.40.50.300">
    <property type="entry name" value="P-loop containing nucleotide triphosphate hydrolases"/>
    <property type="match status" value="1"/>
</dbReference>
<evidence type="ECO:0000259" key="5">
    <source>
        <dbReference type="PROSITE" id="PS50893"/>
    </source>
</evidence>
<evidence type="ECO:0000256" key="4">
    <source>
        <dbReference type="ARBA" id="ARBA00022840"/>
    </source>
</evidence>
<dbReference type="SMART" id="SM00382">
    <property type="entry name" value="AAA"/>
    <property type="match status" value="1"/>
</dbReference>
<comment type="similarity">
    <text evidence="1">Belongs to the ABC transporter superfamily.</text>
</comment>
<organism evidence="6 7">
    <name type="scientific">Pontibacter populi</name>
    <dbReference type="NCBI Taxonomy" id="890055"/>
    <lineage>
        <taxon>Bacteria</taxon>
        <taxon>Pseudomonadati</taxon>
        <taxon>Bacteroidota</taxon>
        <taxon>Cytophagia</taxon>
        <taxon>Cytophagales</taxon>
        <taxon>Hymenobacteraceae</taxon>
        <taxon>Pontibacter</taxon>
    </lineage>
</organism>
<dbReference type="EMBL" id="JBEOKT010000010">
    <property type="protein sequence ID" value="MER2998302.1"/>
    <property type="molecule type" value="Genomic_DNA"/>
</dbReference>
<evidence type="ECO:0000256" key="3">
    <source>
        <dbReference type="ARBA" id="ARBA00022741"/>
    </source>
</evidence>
<dbReference type="Pfam" id="PF00005">
    <property type="entry name" value="ABC_tran"/>
    <property type="match status" value="1"/>
</dbReference>
<dbReference type="GO" id="GO:0005524">
    <property type="term" value="F:ATP binding"/>
    <property type="evidence" value="ECO:0007669"/>
    <property type="project" value="UniProtKB-KW"/>
</dbReference>
<dbReference type="PANTHER" id="PTHR46743">
    <property type="entry name" value="TEICHOIC ACIDS EXPORT ATP-BINDING PROTEIN TAGH"/>
    <property type="match status" value="1"/>
</dbReference>
<dbReference type="InterPro" id="IPR050683">
    <property type="entry name" value="Bact_Polysacc_Export_ATP-bd"/>
</dbReference>
<sequence length="424" mass="47488">MGNVIQVESLSKQYRLGTIGTGTLAHDLNRWWHTVRGKEDPYLKIGEENDRSRKGSSDYVWALRDINFNVKEGEVLGIIGKNGAGKSTLLKLLSRTTSPTTGSIKMKGRIASLLEVGTGFHPELSGRNNIYLNGAILGMTRQEVKHKFDEIVDFSGIERYVDTPVKRYSSGMYVRLAFAVAAHLEPDILIVDEVLAVGDAEFQKKAIGKMQDVSKGENRTVLFVSHNMGAVKELCNRGLLLENGCVKFLGDINDVVNRYLHDSFNNTSNPVYFATQTNKDFQLVSAYLQNESGVLAQDYECESDIFLFLKCCVRNRIPGLYGYVTITKSDGTILIESDTFDILPNTLDNLNLGEHIFRIIIPRRTLSIGEYVVYINFTSSYNFGGFNVDSPGEILKFYVNDTATKRGNTRRSQLSTILKWESVI</sequence>
<accession>A0ABV1RV76</accession>
<comment type="caution">
    <text evidence="6">The sequence shown here is derived from an EMBL/GenBank/DDBJ whole genome shotgun (WGS) entry which is preliminary data.</text>
</comment>
<keyword evidence="3" id="KW-0547">Nucleotide-binding</keyword>
<evidence type="ECO:0000313" key="7">
    <source>
        <dbReference type="Proteomes" id="UP001476807"/>
    </source>
</evidence>
<dbReference type="SUPFAM" id="SSF52540">
    <property type="entry name" value="P-loop containing nucleoside triphosphate hydrolases"/>
    <property type="match status" value="1"/>
</dbReference>
<keyword evidence="7" id="KW-1185">Reference proteome</keyword>
<proteinExistence type="inferred from homology"/>
<dbReference type="InterPro" id="IPR003439">
    <property type="entry name" value="ABC_transporter-like_ATP-bd"/>
</dbReference>
<dbReference type="PROSITE" id="PS50893">
    <property type="entry name" value="ABC_TRANSPORTER_2"/>
    <property type="match status" value="1"/>
</dbReference>
<feature type="domain" description="ABC transporter" evidence="5">
    <location>
        <begin position="46"/>
        <end position="268"/>
    </location>
</feature>